<dbReference type="Pfam" id="PF01553">
    <property type="entry name" value="Acyltransferase"/>
    <property type="match status" value="1"/>
</dbReference>
<evidence type="ECO:0000256" key="14">
    <source>
        <dbReference type="SAM" id="Phobius"/>
    </source>
</evidence>
<dbReference type="EMBL" id="FN653089">
    <property type="protein sequence ID" value="CBY11638.1"/>
    <property type="molecule type" value="Genomic_DNA"/>
</dbReference>
<sequence>MSSHYLHESVNPFRFDLEIPWYRYIQIFFATFTLVPFRIAASVLAASSIYLAGLAITIGLPHQADEFDIVGFRQKLQIFLTRICYGFWRLCLGVRVTTKGKPVSKKEAQVIVLGPHSTVYDTMIADQIPQSPFPWTVVGSAYGNDFCYRMFRSLGSIFVDRTDRSSTSNAIGVIKSRVADPKWPQLMIWPEGTTHNRLGMMKFKNGAFNPGAVVQPLTLKWTNNWDTFTWCFMGPSFVQMIYLTLCQFTINVEINFLDPVAPTEEEKADPSIFAERVRKIMADSLEIPTLDLTRDDGTCTHEGDTYLGLPGHVANIRHRVL</sequence>
<feature type="transmembrane region" description="Helical" evidence="14">
    <location>
        <begin position="20"/>
        <end position="37"/>
    </location>
</feature>
<evidence type="ECO:0000259" key="15">
    <source>
        <dbReference type="SMART" id="SM00563"/>
    </source>
</evidence>
<accession>E4XP50</accession>
<keyword evidence="12" id="KW-0012">Acyltransferase</keyword>
<evidence type="ECO:0000256" key="13">
    <source>
        <dbReference type="ARBA" id="ARBA00025707"/>
    </source>
</evidence>
<evidence type="ECO:0000256" key="8">
    <source>
        <dbReference type="ARBA" id="ARBA00023098"/>
    </source>
</evidence>
<keyword evidence="5" id="KW-0808">Transferase</keyword>
<comment type="subcellular location">
    <subcellularLocation>
        <location evidence="1">Membrane</location>
    </subcellularLocation>
</comment>
<feature type="domain" description="Phospholipid/glycerol acyltransferase" evidence="15">
    <location>
        <begin position="110"/>
        <end position="222"/>
    </location>
</feature>
<name>E4XP50_OIKDI</name>
<dbReference type="GO" id="GO:0008374">
    <property type="term" value="F:O-acyltransferase activity"/>
    <property type="evidence" value="ECO:0007669"/>
    <property type="project" value="InterPro"/>
</dbReference>
<evidence type="ECO:0000256" key="4">
    <source>
        <dbReference type="ARBA" id="ARBA00022516"/>
    </source>
</evidence>
<comment type="similarity">
    <text evidence="3">Belongs to the 1-acyl-sn-glycerol-3-phosphate acyltransferase family.</text>
</comment>
<keyword evidence="11" id="KW-1208">Phospholipid metabolism</keyword>
<dbReference type="CDD" id="cd07991">
    <property type="entry name" value="LPLAT_LPCAT1-like"/>
    <property type="match status" value="1"/>
</dbReference>
<evidence type="ECO:0000313" key="17">
    <source>
        <dbReference type="Proteomes" id="UP000001307"/>
    </source>
</evidence>
<dbReference type="PANTHER" id="PTHR23063:SF52">
    <property type="entry name" value="LYSOPHOSPHATIDYLCHOLINE ACYLTRANSFERASE"/>
    <property type="match status" value="1"/>
</dbReference>
<dbReference type="GO" id="GO:0005783">
    <property type="term" value="C:endoplasmic reticulum"/>
    <property type="evidence" value="ECO:0007669"/>
    <property type="project" value="TreeGrafter"/>
</dbReference>
<dbReference type="SUPFAM" id="SSF69593">
    <property type="entry name" value="Glycerol-3-phosphate (1)-acyltransferase"/>
    <property type="match status" value="1"/>
</dbReference>
<dbReference type="GO" id="GO:0042171">
    <property type="term" value="F:lysophosphatidic acid acyltransferase activity"/>
    <property type="evidence" value="ECO:0007669"/>
    <property type="project" value="TreeGrafter"/>
</dbReference>
<evidence type="ECO:0000256" key="11">
    <source>
        <dbReference type="ARBA" id="ARBA00023264"/>
    </source>
</evidence>
<keyword evidence="4" id="KW-0444">Lipid biosynthesis</keyword>
<protein>
    <recommendedName>
        <fullName evidence="15">Phospholipid/glycerol acyltransferase domain-containing protein</fullName>
    </recommendedName>
</protein>
<dbReference type="AlphaFoldDB" id="E4XP50"/>
<evidence type="ECO:0000256" key="9">
    <source>
        <dbReference type="ARBA" id="ARBA00023136"/>
    </source>
</evidence>
<comment type="pathway">
    <text evidence="13">Phospholipid metabolism.</text>
</comment>
<keyword evidence="8" id="KW-0443">Lipid metabolism</keyword>
<dbReference type="SMART" id="SM00563">
    <property type="entry name" value="PlsC"/>
    <property type="match status" value="1"/>
</dbReference>
<evidence type="ECO:0000256" key="6">
    <source>
        <dbReference type="ARBA" id="ARBA00022692"/>
    </source>
</evidence>
<proteinExistence type="inferred from homology"/>
<keyword evidence="17" id="KW-1185">Reference proteome</keyword>
<keyword evidence="10" id="KW-0594">Phospholipid biosynthesis</keyword>
<evidence type="ECO:0000256" key="3">
    <source>
        <dbReference type="ARBA" id="ARBA00008655"/>
    </source>
</evidence>
<evidence type="ECO:0000313" key="16">
    <source>
        <dbReference type="EMBL" id="CBY11638.1"/>
    </source>
</evidence>
<evidence type="ECO:0000256" key="12">
    <source>
        <dbReference type="ARBA" id="ARBA00023315"/>
    </source>
</evidence>
<feature type="transmembrane region" description="Helical" evidence="14">
    <location>
        <begin position="44"/>
        <end position="64"/>
    </location>
</feature>
<keyword evidence="9 14" id="KW-0472">Membrane</keyword>
<evidence type="ECO:0000256" key="5">
    <source>
        <dbReference type="ARBA" id="ARBA00022679"/>
    </source>
</evidence>
<dbReference type="GO" id="GO:0016020">
    <property type="term" value="C:membrane"/>
    <property type="evidence" value="ECO:0007669"/>
    <property type="project" value="UniProtKB-SubCell"/>
</dbReference>
<evidence type="ECO:0000256" key="2">
    <source>
        <dbReference type="ARBA" id="ARBA00005189"/>
    </source>
</evidence>
<evidence type="ECO:0000256" key="10">
    <source>
        <dbReference type="ARBA" id="ARBA00023209"/>
    </source>
</evidence>
<dbReference type="InterPro" id="IPR002123">
    <property type="entry name" value="Plipid/glycerol_acylTrfase"/>
</dbReference>
<comment type="pathway">
    <text evidence="2">Lipid metabolism.</text>
</comment>
<organism evidence="16">
    <name type="scientific">Oikopleura dioica</name>
    <name type="common">Tunicate</name>
    <dbReference type="NCBI Taxonomy" id="34765"/>
    <lineage>
        <taxon>Eukaryota</taxon>
        <taxon>Metazoa</taxon>
        <taxon>Chordata</taxon>
        <taxon>Tunicata</taxon>
        <taxon>Appendicularia</taxon>
        <taxon>Copelata</taxon>
        <taxon>Oikopleuridae</taxon>
        <taxon>Oikopleura</taxon>
    </lineage>
</organism>
<reference evidence="16" key="1">
    <citation type="journal article" date="2010" name="Science">
        <title>Plasticity of animal genome architecture unmasked by rapid evolution of a pelagic tunicate.</title>
        <authorList>
            <person name="Denoeud F."/>
            <person name="Henriet S."/>
            <person name="Mungpakdee S."/>
            <person name="Aury J.M."/>
            <person name="Da Silva C."/>
            <person name="Brinkmann H."/>
            <person name="Mikhaleva J."/>
            <person name="Olsen L.C."/>
            <person name="Jubin C."/>
            <person name="Canestro C."/>
            <person name="Bouquet J.M."/>
            <person name="Danks G."/>
            <person name="Poulain J."/>
            <person name="Campsteijn C."/>
            <person name="Adamski M."/>
            <person name="Cross I."/>
            <person name="Yadetie F."/>
            <person name="Muffato M."/>
            <person name="Louis A."/>
            <person name="Butcher S."/>
            <person name="Tsagkogeorga G."/>
            <person name="Konrad A."/>
            <person name="Singh S."/>
            <person name="Jensen M.F."/>
            <person name="Cong E.H."/>
            <person name="Eikeseth-Otteraa H."/>
            <person name="Noel B."/>
            <person name="Anthouard V."/>
            <person name="Porcel B.M."/>
            <person name="Kachouri-Lafond R."/>
            <person name="Nishino A."/>
            <person name="Ugolini M."/>
            <person name="Chourrout P."/>
            <person name="Nishida H."/>
            <person name="Aasland R."/>
            <person name="Huzurbazar S."/>
            <person name="Westhof E."/>
            <person name="Delsuc F."/>
            <person name="Lehrach H."/>
            <person name="Reinhardt R."/>
            <person name="Weissenbach J."/>
            <person name="Roy S.W."/>
            <person name="Artiguenave F."/>
            <person name="Postlethwait J.H."/>
            <person name="Manak J.R."/>
            <person name="Thompson E.M."/>
            <person name="Jaillon O."/>
            <person name="Du Pasquier L."/>
            <person name="Boudinot P."/>
            <person name="Liberles D.A."/>
            <person name="Volff J.N."/>
            <person name="Philippe H."/>
            <person name="Lenhard B."/>
            <person name="Roest Crollius H."/>
            <person name="Wincker P."/>
            <person name="Chourrout D."/>
        </authorList>
    </citation>
    <scope>NUCLEOTIDE SEQUENCE [LARGE SCALE GENOMIC DNA]</scope>
</reference>
<gene>
    <name evidence="16" type="ORF">GSOID_T00016811001</name>
</gene>
<dbReference type="PANTHER" id="PTHR23063">
    <property type="entry name" value="PHOSPHOLIPID ACYLTRANSFERASE"/>
    <property type="match status" value="1"/>
</dbReference>
<dbReference type="InParanoid" id="E4XP50"/>
<keyword evidence="7 14" id="KW-1133">Transmembrane helix</keyword>
<dbReference type="OrthoDB" id="272512at2759"/>
<dbReference type="InterPro" id="IPR045252">
    <property type="entry name" value="LPCAT1-like"/>
</dbReference>
<dbReference type="GO" id="GO:0008654">
    <property type="term" value="P:phospholipid biosynthetic process"/>
    <property type="evidence" value="ECO:0007669"/>
    <property type="project" value="UniProtKB-KW"/>
</dbReference>
<dbReference type="Proteomes" id="UP000001307">
    <property type="component" value="Unassembled WGS sequence"/>
</dbReference>
<evidence type="ECO:0000256" key="7">
    <source>
        <dbReference type="ARBA" id="ARBA00022989"/>
    </source>
</evidence>
<keyword evidence="6 14" id="KW-0812">Transmembrane</keyword>
<evidence type="ECO:0000256" key="1">
    <source>
        <dbReference type="ARBA" id="ARBA00004370"/>
    </source>
</evidence>